<gene>
    <name evidence="1" type="ORF">OW729_06370</name>
</gene>
<sequence length="51" mass="6375">MYDAKELEEKDRDTQYSRYDCIYDRSYYYKVQTENMMNLKSSYVPRENVLE</sequence>
<dbReference type="EMBL" id="JAPQFJ010000005">
    <property type="protein sequence ID" value="MCY6958225.1"/>
    <property type="molecule type" value="Genomic_DNA"/>
</dbReference>
<reference evidence="1" key="1">
    <citation type="submission" date="2022-12" db="EMBL/GenBank/DDBJ databases">
        <title>Clostridium sp. nov., isolated from industrial wastewater.</title>
        <authorList>
            <person name="Jiayan W."/>
        </authorList>
    </citation>
    <scope>NUCLEOTIDE SEQUENCE</scope>
    <source>
        <strain evidence="1">ZC22-4</strain>
    </source>
</reference>
<evidence type="ECO:0000313" key="1">
    <source>
        <dbReference type="EMBL" id="MCY6958225.1"/>
    </source>
</evidence>
<dbReference type="RefSeq" id="WP_268060641.1">
    <property type="nucleotide sequence ID" value="NZ_JAPQFJ010000005.1"/>
</dbReference>
<name>A0ABT4D7E9_9CLOT</name>
<proteinExistence type="predicted"/>
<keyword evidence="2" id="KW-1185">Reference proteome</keyword>
<accession>A0ABT4D7E9</accession>
<organism evidence="1 2">
    <name type="scientific">Clostridium brassicae</name>
    <dbReference type="NCBI Taxonomy" id="2999072"/>
    <lineage>
        <taxon>Bacteria</taxon>
        <taxon>Bacillati</taxon>
        <taxon>Bacillota</taxon>
        <taxon>Clostridia</taxon>
        <taxon>Eubacteriales</taxon>
        <taxon>Clostridiaceae</taxon>
        <taxon>Clostridium</taxon>
    </lineage>
</organism>
<comment type="caution">
    <text evidence="1">The sequence shown here is derived from an EMBL/GenBank/DDBJ whole genome shotgun (WGS) entry which is preliminary data.</text>
</comment>
<evidence type="ECO:0000313" key="2">
    <source>
        <dbReference type="Proteomes" id="UP001144612"/>
    </source>
</evidence>
<dbReference type="Proteomes" id="UP001144612">
    <property type="component" value="Unassembled WGS sequence"/>
</dbReference>
<protein>
    <submittedName>
        <fullName evidence="1">Uncharacterized protein</fullName>
    </submittedName>
</protein>